<dbReference type="PANTHER" id="PTHR47534:SF3">
    <property type="entry name" value="ALCOHOL DEHYDROGENASE-LIKE C-TERMINAL DOMAIN-CONTAINING PROTEIN"/>
    <property type="match status" value="1"/>
</dbReference>
<keyword evidence="1" id="KW-0560">Oxidoreductase</keyword>
<dbReference type="InterPro" id="IPR052228">
    <property type="entry name" value="Sec_Metab_Biosynth_Oxidored"/>
</dbReference>
<name>A0A1E1L4F3_9HELO</name>
<evidence type="ECO:0000313" key="4">
    <source>
        <dbReference type="Proteomes" id="UP000178129"/>
    </source>
</evidence>
<reference evidence="4" key="1">
    <citation type="submission" date="2016-03" db="EMBL/GenBank/DDBJ databases">
        <authorList>
            <person name="Ploux O."/>
        </authorList>
    </citation>
    <scope>NUCLEOTIDE SEQUENCE [LARGE SCALE GENOMIC DNA]</scope>
    <source>
        <strain evidence="4">UK7</strain>
    </source>
</reference>
<protein>
    <submittedName>
        <fullName evidence="3">Uncharacterized protein</fullName>
    </submittedName>
</protein>
<keyword evidence="4" id="KW-1185">Reference proteome</keyword>
<dbReference type="InParanoid" id="A0A1E1L4F3"/>
<proteinExistence type="predicted"/>
<evidence type="ECO:0000256" key="2">
    <source>
        <dbReference type="SAM" id="Phobius"/>
    </source>
</evidence>
<dbReference type="Gene3D" id="3.40.50.720">
    <property type="entry name" value="NAD(P)-binding Rossmann-like Domain"/>
    <property type="match status" value="1"/>
</dbReference>
<evidence type="ECO:0000256" key="1">
    <source>
        <dbReference type="ARBA" id="ARBA00023002"/>
    </source>
</evidence>
<dbReference type="Proteomes" id="UP000178129">
    <property type="component" value="Unassembled WGS sequence"/>
</dbReference>
<dbReference type="PANTHER" id="PTHR47534">
    <property type="entry name" value="YALI0E05731P"/>
    <property type="match status" value="1"/>
</dbReference>
<keyword evidence="2" id="KW-0812">Transmembrane</keyword>
<accession>A0A1E1L4F3</accession>
<keyword evidence="2" id="KW-1133">Transmembrane helix</keyword>
<sequence length="364" mass="39963">MVSIQDIRKSNATFKSSEQAFGLVAVFVGATSGIGMGSLRQFAKNAKAPKIYILGRSKSAATPLLSEIKTLNPEGIYEFIETEISLIKNVDKACDEIKSKEKKVDLVFTSPGFLAFGGRKGFYRYFSTMLKTLTINIESEEGIDIPHALRYYSRLRFIYNLIPLLKASLLPRVISILAGGEESAIDIHDLEVKNYFTFIKAAENGTTQTTLAFEELAKTNPEITFIHKYPGFVNSGVIDRLLASAAGLYAIPAYVARWTMVPIANLFSMTVDEAGERVLFLATSSRFPASRTTETVGVPLPSGVNLADASVIKDGVSNGVYRLLANDGSAKESPVMVGYRQDRTDKLVWEETQAVWERALARSA</sequence>
<dbReference type="SUPFAM" id="SSF51735">
    <property type="entry name" value="NAD(P)-binding Rossmann-fold domains"/>
    <property type="match status" value="1"/>
</dbReference>
<feature type="transmembrane region" description="Helical" evidence="2">
    <location>
        <begin position="20"/>
        <end position="39"/>
    </location>
</feature>
<keyword evidence="2" id="KW-0472">Membrane</keyword>
<gene>
    <name evidence="3" type="ORF">RCO7_08500</name>
</gene>
<evidence type="ECO:0000313" key="3">
    <source>
        <dbReference type="EMBL" id="CZT05436.1"/>
    </source>
</evidence>
<dbReference type="FunCoup" id="A0A1E1L4F3">
    <property type="interactions" value="24"/>
</dbReference>
<dbReference type="EMBL" id="FJUW01000035">
    <property type="protein sequence ID" value="CZT05436.1"/>
    <property type="molecule type" value="Genomic_DNA"/>
</dbReference>
<organism evidence="3 4">
    <name type="scientific">Rhynchosporium graminicola</name>
    <dbReference type="NCBI Taxonomy" id="2792576"/>
    <lineage>
        <taxon>Eukaryota</taxon>
        <taxon>Fungi</taxon>
        <taxon>Dikarya</taxon>
        <taxon>Ascomycota</taxon>
        <taxon>Pezizomycotina</taxon>
        <taxon>Leotiomycetes</taxon>
        <taxon>Helotiales</taxon>
        <taxon>Ploettnerulaceae</taxon>
        <taxon>Rhynchosporium</taxon>
    </lineage>
</organism>
<dbReference type="GO" id="GO:0016491">
    <property type="term" value="F:oxidoreductase activity"/>
    <property type="evidence" value="ECO:0007669"/>
    <property type="project" value="UniProtKB-KW"/>
</dbReference>
<comment type="caution">
    <text evidence="3">The sequence shown here is derived from an EMBL/GenBank/DDBJ whole genome shotgun (WGS) entry which is preliminary data.</text>
</comment>
<dbReference type="STRING" id="914237.A0A1E1L4F3"/>
<dbReference type="AlphaFoldDB" id="A0A1E1L4F3"/>
<dbReference type="InterPro" id="IPR036291">
    <property type="entry name" value="NAD(P)-bd_dom_sf"/>
</dbReference>